<dbReference type="EMBL" id="JYON01000025">
    <property type="protein sequence ID" value="KJH70243.1"/>
    <property type="molecule type" value="Genomic_DNA"/>
</dbReference>
<dbReference type="GO" id="GO:0110001">
    <property type="term" value="C:toxin-antitoxin complex"/>
    <property type="evidence" value="ECO:0007669"/>
    <property type="project" value="InterPro"/>
</dbReference>
<dbReference type="PATRIC" id="fig|1618023.3.peg.1805"/>
<dbReference type="GO" id="GO:0004519">
    <property type="term" value="F:endonuclease activity"/>
    <property type="evidence" value="ECO:0007669"/>
    <property type="project" value="InterPro"/>
</dbReference>
<name>A0A0D8ZN64_9CYAN</name>
<dbReference type="Proteomes" id="UP000032452">
    <property type="component" value="Unassembled WGS sequence"/>
</dbReference>
<keyword evidence="2" id="KW-1185">Reference proteome</keyword>
<dbReference type="Pfam" id="PF09907">
    <property type="entry name" value="HigB_toxin"/>
    <property type="match status" value="1"/>
</dbReference>
<accession>A0A0D8ZN64</accession>
<evidence type="ECO:0000313" key="1">
    <source>
        <dbReference type="EMBL" id="KJH70243.1"/>
    </source>
</evidence>
<evidence type="ECO:0008006" key="3">
    <source>
        <dbReference type="Google" id="ProtNLM"/>
    </source>
</evidence>
<reference evidence="1 2" key="1">
    <citation type="submission" date="2015-02" db="EMBL/GenBank/DDBJ databases">
        <title>Draft genome of a novel marine cyanobacterium (Chroococcales) isolated from South Atlantic Ocean.</title>
        <authorList>
            <person name="Rigonato J."/>
            <person name="Alvarenga D.O."/>
            <person name="Branco L.H."/>
            <person name="Varani A.M."/>
            <person name="Brandini F.P."/>
            <person name="Fiore M.F."/>
        </authorList>
    </citation>
    <scope>NUCLEOTIDE SEQUENCE [LARGE SCALE GENOMIC DNA]</scope>
    <source>
        <strain evidence="1 2">CENA595</strain>
    </source>
</reference>
<sequence>MHIISRRRLLEFAEIHPDASLPLDTWYRVAKSAQWSNINEVRQVYPSADAAGNFTIFNIKGNNYRLIVDIIYSTQRIYIKYILTHADYDKEAWKNDPYY</sequence>
<organism evidence="1 2">
    <name type="scientific">Aliterella atlantica CENA595</name>
    <dbReference type="NCBI Taxonomy" id="1618023"/>
    <lineage>
        <taxon>Bacteria</taxon>
        <taxon>Bacillati</taxon>
        <taxon>Cyanobacteriota</taxon>
        <taxon>Cyanophyceae</taxon>
        <taxon>Chroococcidiopsidales</taxon>
        <taxon>Aliterellaceae</taxon>
        <taxon>Aliterella</taxon>
    </lineage>
</organism>
<proteinExistence type="predicted"/>
<dbReference type="GO" id="GO:0003723">
    <property type="term" value="F:RNA binding"/>
    <property type="evidence" value="ECO:0007669"/>
    <property type="project" value="InterPro"/>
</dbReference>
<evidence type="ECO:0000313" key="2">
    <source>
        <dbReference type="Proteomes" id="UP000032452"/>
    </source>
</evidence>
<dbReference type="STRING" id="1618023.UH38_19020"/>
<dbReference type="RefSeq" id="WP_045056265.1">
    <property type="nucleotide sequence ID" value="NZ_CAWMDP010000018.1"/>
</dbReference>
<comment type="caution">
    <text evidence="1">The sequence shown here is derived from an EMBL/GenBank/DDBJ whole genome shotgun (WGS) entry which is preliminary data.</text>
</comment>
<gene>
    <name evidence="1" type="ORF">UH38_19020</name>
</gene>
<dbReference type="AlphaFoldDB" id="A0A0D8ZN64"/>
<dbReference type="InterPro" id="IPR018669">
    <property type="entry name" value="Toxin_HigB"/>
</dbReference>
<dbReference type="OrthoDB" id="9799912at2"/>
<protein>
    <recommendedName>
        <fullName evidence="3">Toxin RelE</fullName>
    </recommendedName>
</protein>